<protein>
    <submittedName>
        <fullName evidence="3">Unnamed protein product</fullName>
    </submittedName>
</protein>
<gene>
    <name evidence="3" type="ORF">Cboi02_000613000</name>
</gene>
<feature type="compositionally biased region" description="Polar residues" evidence="1">
    <location>
        <begin position="281"/>
        <end position="296"/>
    </location>
</feature>
<feature type="compositionally biased region" description="Basic and acidic residues" evidence="1">
    <location>
        <begin position="271"/>
        <end position="280"/>
    </location>
</feature>
<feature type="region of interest" description="Disordered" evidence="1">
    <location>
        <begin position="1"/>
        <end position="22"/>
    </location>
</feature>
<evidence type="ECO:0000313" key="3">
    <source>
        <dbReference type="EMBL" id="GME79448.1"/>
    </source>
</evidence>
<dbReference type="GO" id="GO:0000723">
    <property type="term" value="P:telomere maintenance"/>
    <property type="evidence" value="ECO:0007669"/>
    <property type="project" value="TreeGrafter"/>
</dbReference>
<dbReference type="Gene3D" id="3.30.110.110">
    <property type="entry name" value="Mre11, capping domain"/>
    <property type="match status" value="1"/>
</dbReference>
<dbReference type="Pfam" id="PF04152">
    <property type="entry name" value="Mre11_DNA_bind"/>
    <property type="match status" value="1"/>
</dbReference>
<evidence type="ECO:0000259" key="2">
    <source>
        <dbReference type="SMART" id="SM01347"/>
    </source>
</evidence>
<dbReference type="GO" id="GO:0006303">
    <property type="term" value="P:double-strand break repair via nonhomologous end joining"/>
    <property type="evidence" value="ECO:0007669"/>
    <property type="project" value="TreeGrafter"/>
</dbReference>
<dbReference type="GO" id="GO:0030870">
    <property type="term" value="C:Mre11 complex"/>
    <property type="evidence" value="ECO:0007669"/>
    <property type="project" value="TreeGrafter"/>
</dbReference>
<dbReference type="InterPro" id="IPR007281">
    <property type="entry name" value="Mre11_DNA-bd"/>
</dbReference>
<feature type="domain" description="Mre11 DNA-binding" evidence="2">
    <location>
        <begin position="1"/>
        <end position="138"/>
    </location>
</feature>
<dbReference type="Proteomes" id="UP001165120">
    <property type="component" value="Unassembled WGS sequence"/>
</dbReference>
<feature type="compositionally biased region" description="Basic and acidic residues" evidence="1">
    <location>
        <begin position="221"/>
        <end position="233"/>
    </location>
</feature>
<dbReference type="PANTHER" id="PTHR10139:SF1">
    <property type="entry name" value="DOUBLE-STRAND BREAK REPAIR PROTEIN MRE11"/>
    <property type="match status" value="1"/>
</dbReference>
<reference evidence="3" key="1">
    <citation type="submission" date="2023-04" db="EMBL/GenBank/DDBJ databases">
        <title>Candida boidinii NBRC 10035.</title>
        <authorList>
            <person name="Ichikawa N."/>
            <person name="Sato H."/>
            <person name="Tonouchi N."/>
        </authorList>
    </citation>
    <scope>NUCLEOTIDE SEQUENCE</scope>
    <source>
        <strain evidence="3">NBRC 10035</strain>
    </source>
</reference>
<dbReference type="GO" id="GO:0007095">
    <property type="term" value="P:mitotic G2 DNA damage checkpoint signaling"/>
    <property type="evidence" value="ECO:0007669"/>
    <property type="project" value="TreeGrafter"/>
</dbReference>
<dbReference type="GO" id="GO:0042138">
    <property type="term" value="P:meiotic DNA double-strand break formation"/>
    <property type="evidence" value="ECO:0007669"/>
    <property type="project" value="TreeGrafter"/>
</dbReference>
<feature type="compositionally biased region" description="Low complexity" evidence="1">
    <location>
        <begin position="313"/>
        <end position="332"/>
    </location>
</feature>
<dbReference type="GO" id="GO:0000724">
    <property type="term" value="P:double-strand break repair via homologous recombination"/>
    <property type="evidence" value="ECO:0007669"/>
    <property type="project" value="TreeGrafter"/>
</dbReference>
<comment type="caution">
    <text evidence="3">The sequence shown here is derived from an EMBL/GenBank/DDBJ whole genome shotgun (WGS) entry which is preliminary data.</text>
</comment>
<dbReference type="GO" id="GO:0000014">
    <property type="term" value="F:single-stranded DNA endodeoxyribonuclease activity"/>
    <property type="evidence" value="ECO:0007669"/>
    <property type="project" value="TreeGrafter"/>
</dbReference>
<feature type="compositionally biased region" description="Basic residues" evidence="1">
    <location>
        <begin position="300"/>
        <end position="312"/>
    </location>
</feature>
<dbReference type="AlphaFoldDB" id="A0A9W6WKB0"/>
<dbReference type="GO" id="GO:0031573">
    <property type="term" value="P:mitotic intra-S DNA damage checkpoint signaling"/>
    <property type="evidence" value="ECO:0007669"/>
    <property type="project" value="TreeGrafter"/>
</dbReference>
<sequence length="338" mass="37895">MTFGKNDIEQEEESDNPNANSNLNLNFPLPLVRLRVEYSGGYEVENPRRFSNRFVGRVANINDVVTFYKKRKQDIELLTSTATASATLSNRKNNDGIDSIHGDESESGSVIDIIESTLNEEDLVLLKKSDMSSVIGSAIDKDNKTVIKEFIDKELTKDLKLLLSLGIEDENKEVENVDVSTLKKGFKQILKELRMKTAYERKLTNTLTKQEINSENDNNDDNSHDEDTNDIRKKGMNVKTTEYIDEVISSGEESDYKPLQVSEEEQDQDDEMIHIEEPQPKTKTTRTARGTNSTSARPTTRGKTRGRGRGRARNTTSMPRSSASGTTSSSIFGGLGRK</sequence>
<dbReference type="GO" id="GO:0030145">
    <property type="term" value="F:manganese ion binding"/>
    <property type="evidence" value="ECO:0007669"/>
    <property type="project" value="InterPro"/>
</dbReference>
<dbReference type="GO" id="GO:0035861">
    <property type="term" value="C:site of double-strand break"/>
    <property type="evidence" value="ECO:0007669"/>
    <property type="project" value="TreeGrafter"/>
</dbReference>
<feature type="region of interest" description="Disordered" evidence="1">
    <location>
        <begin position="209"/>
        <end position="338"/>
    </location>
</feature>
<dbReference type="SMART" id="SM01347">
    <property type="entry name" value="Mre11_DNA_bind"/>
    <property type="match status" value="1"/>
</dbReference>
<dbReference type="GO" id="GO:0097552">
    <property type="term" value="P:mitochondrial double-strand break repair via homologous recombination"/>
    <property type="evidence" value="ECO:0007669"/>
    <property type="project" value="TreeGrafter"/>
</dbReference>
<evidence type="ECO:0000256" key="1">
    <source>
        <dbReference type="SAM" id="MobiDB-lite"/>
    </source>
</evidence>
<dbReference type="PANTHER" id="PTHR10139">
    <property type="entry name" value="DOUBLE-STRAND BREAK REPAIR PROTEIN MRE11"/>
    <property type="match status" value="1"/>
</dbReference>
<dbReference type="EMBL" id="BSXN01003531">
    <property type="protein sequence ID" value="GME79448.1"/>
    <property type="molecule type" value="Genomic_DNA"/>
</dbReference>
<accession>A0A9W6WKB0</accession>
<name>A0A9W6WKB0_CANBO</name>
<keyword evidence="4" id="KW-1185">Reference proteome</keyword>
<evidence type="ECO:0000313" key="4">
    <source>
        <dbReference type="Proteomes" id="UP001165120"/>
    </source>
</evidence>
<dbReference type="InterPro" id="IPR038487">
    <property type="entry name" value="Mre11_capping_dom"/>
</dbReference>
<proteinExistence type="predicted"/>
<organism evidence="3 4">
    <name type="scientific">Candida boidinii</name>
    <name type="common">Yeast</name>
    <dbReference type="NCBI Taxonomy" id="5477"/>
    <lineage>
        <taxon>Eukaryota</taxon>
        <taxon>Fungi</taxon>
        <taxon>Dikarya</taxon>
        <taxon>Ascomycota</taxon>
        <taxon>Saccharomycotina</taxon>
        <taxon>Pichiomycetes</taxon>
        <taxon>Pichiales</taxon>
        <taxon>Pichiaceae</taxon>
        <taxon>Ogataea</taxon>
        <taxon>Ogataea/Candida clade</taxon>
    </lineage>
</organism>